<sequence>MWALECEGDLFGGKQLWLRPGKKFLFGRTSGGEELQYILSDKTVSKQHLMVTIDEVKESDYTDSRARSCITLKDMNTKIGTIINGEKIRGESRVLDRVDNEVRLGRYPHLFRFAWIPVCLSFMFTKSELKSDPYTSLFENFGPLDIKILLDYDRESTTHYVAKKRNTSKGLRALIDGKYIVYNDTFIPALIKATTPNENGIVPIEDDFKNFPDPLHFLPPRGAELTDRDATAYSPDDRRRDMFDGYTFIFYDETQYENLSTTIFAGKGKALHQRVVPEETSVLDFVRYVKNVAGEKGLGEFEDGSEGKGVVVVKYEPQKGVHIAWHNQFAVDVALSLDQRLVGQGEFLDVILGCDPSVLRRALEESPPSTMASHAPPAAQPVQPSQATPPEAPAESISQPARKGRGRRAAVPVFKGFEDDEWATPAVKLNSIPESNSMDIDHAPAPESQSLFVSQQEPSIDVDRDVSEPPVAQPRMSRKRAAPLIDDQELINTLAPNAARLKKRRLEEAAERRSRGESTQPSRPAPEPVKEKTPEPEPEPKAKPKRRTRKEMDSAAALIDARNAEDADEAELHEPDVIDYSSIDVDAVRNAIEVFEIAVTRKPSTRRAAQADESDRWNDKWNGRKDFKKFRRQGAAPKRDHGRVIVPLEEAKKKDYGLGDEYWGEDPITNESQRASKKTRKDKAVVEEVQQNDSSDSDALESNHRRRPRPKLISGNQSEDDAIVIPSSDVEIEQDPRLTFARKDTTTQGTTQSSSLNDKTAATRNIPAKGTKRSAEKEAAKPPPKRVKQTTLDVGGRARGRRTVEDSEDSDDMGFGFRRRR</sequence>
<dbReference type="Pfam" id="PF16508">
    <property type="entry name" value="NIBRIN_BRCT_II"/>
    <property type="match status" value="1"/>
</dbReference>
<keyword evidence="4" id="KW-0539">Nucleus</keyword>
<dbReference type="GO" id="GO:0000724">
    <property type="term" value="P:double-strand break repair via homologous recombination"/>
    <property type="evidence" value="ECO:0007669"/>
    <property type="project" value="TreeGrafter"/>
</dbReference>
<evidence type="ECO:0000256" key="4">
    <source>
        <dbReference type="ARBA" id="ARBA00023242"/>
    </source>
</evidence>
<dbReference type="InterPro" id="IPR032429">
    <property type="entry name" value="Nibrin_BRCT2"/>
</dbReference>
<evidence type="ECO:0000256" key="5">
    <source>
        <dbReference type="ARBA" id="ARBA00044757"/>
    </source>
</evidence>
<keyword evidence="2" id="KW-0227">DNA damage</keyword>
<name>S3DZV5_GLAL2</name>
<keyword evidence="9" id="KW-1185">Reference proteome</keyword>
<feature type="compositionally biased region" description="Polar residues" evidence="6">
    <location>
        <begin position="447"/>
        <end position="458"/>
    </location>
</feature>
<feature type="compositionally biased region" description="Basic and acidic residues" evidence="6">
    <location>
        <begin position="505"/>
        <end position="516"/>
    </location>
</feature>
<evidence type="ECO:0000256" key="2">
    <source>
        <dbReference type="ARBA" id="ARBA00022763"/>
    </source>
</evidence>
<dbReference type="PANTHER" id="PTHR12162:SF0">
    <property type="entry name" value="NIBRIN"/>
    <property type="match status" value="1"/>
</dbReference>
<dbReference type="GeneID" id="19470946"/>
<dbReference type="HOGENOM" id="CLU_007951_0_0_1"/>
<dbReference type="InterPro" id="IPR043014">
    <property type="entry name" value="Nibrin_BRCT2_sf"/>
</dbReference>
<evidence type="ECO:0000256" key="1">
    <source>
        <dbReference type="ARBA" id="ARBA00004123"/>
    </source>
</evidence>
<reference evidence="8 9" key="1">
    <citation type="journal article" date="2013" name="BMC Genomics">
        <title>Genomics-driven discovery of the pneumocandin biosynthetic gene cluster in the fungus Glarea lozoyensis.</title>
        <authorList>
            <person name="Chen L."/>
            <person name="Yue Q."/>
            <person name="Zhang X."/>
            <person name="Xiang M."/>
            <person name="Wang C."/>
            <person name="Li S."/>
            <person name="Che Y."/>
            <person name="Ortiz-Lopez F.J."/>
            <person name="Bills G.F."/>
            <person name="Liu X."/>
            <person name="An Z."/>
        </authorList>
    </citation>
    <scope>NUCLEOTIDE SEQUENCE [LARGE SCALE GENOMIC DNA]</scope>
    <source>
        <strain evidence="9">ATCC 20868 / MF5171</strain>
    </source>
</reference>
<evidence type="ECO:0000259" key="7">
    <source>
        <dbReference type="PROSITE" id="PS50006"/>
    </source>
</evidence>
<dbReference type="GO" id="GO:0030870">
    <property type="term" value="C:Mre11 complex"/>
    <property type="evidence" value="ECO:0007669"/>
    <property type="project" value="InterPro"/>
</dbReference>
<dbReference type="Pfam" id="PF00498">
    <property type="entry name" value="FHA"/>
    <property type="match status" value="1"/>
</dbReference>
<feature type="region of interest" description="Disordered" evidence="6">
    <location>
        <begin position="603"/>
        <end position="821"/>
    </location>
</feature>
<dbReference type="InterPro" id="IPR040227">
    <property type="entry name" value="Nibrin-rel"/>
</dbReference>
<feature type="region of interest" description="Disordered" evidence="6">
    <location>
        <begin position="433"/>
        <end position="573"/>
    </location>
</feature>
<dbReference type="GO" id="GO:0003684">
    <property type="term" value="F:damaged DNA binding"/>
    <property type="evidence" value="ECO:0007669"/>
    <property type="project" value="TreeGrafter"/>
</dbReference>
<dbReference type="Gene3D" id="2.60.200.20">
    <property type="match status" value="1"/>
</dbReference>
<dbReference type="KEGG" id="glz:GLAREA_11905"/>
<dbReference type="Proteomes" id="UP000016922">
    <property type="component" value="Unassembled WGS sequence"/>
</dbReference>
<dbReference type="STRING" id="1116229.S3DZV5"/>
<proteinExistence type="inferred from homology"/>
<comment type="similarity">
    <text evidence="5">Belongs to the Nibrin family.</text>
</comment>
<evidence type="ECO:0000256" key="6">
    <source>
        <dbReference type="SAM" id="MobiDB-lite"/>
    </source>
</evidence>
<feature type="region of interest" description="Disordered" evidence="6">
    <location>
        <begin position="364"/>
        <end position="408"/>
    </location>
</feature>
<dbReference type="eggNOG" id="ENOG502RCD5">
    <property type="taxonomic scope" value="Eukaryota"/>
</dbReference>
<feature type="compositionally biased region" description="Low complexity" evidence="6">
    <location>
        <begin position="746"/>
        <end position="755"/>
    </location>
</feature>
<dbReference type="Gene3D" id="3.40.50.10980">
    <property type="entry name" value="Nibrin, BRCT2 domain"/>
    <property type="match status" value="1"/>
</dbReference>
<dbReference type="OrthoDB" id="552194at2759"/>
<dbReference type="PROSITE" id="PS50006">
    <property type="entry name" value="FHA_DOMAIN"/>
    <property type="match status" value="1"/>
</dbReference>
<evidence type="ECO:0000313" key="9">
    <source>
        <dbReference type="Proteomes" id="UP000016922"/>
    </source>
</evidence>
<feature type="compositionally biased region" description="Basic and acidic residues" evidence="6">
    <location>
        <begin position="528"/>
        <end position="542"/>
    </location>
</feature>
<dbReference type="SUPFAM" id="SSF49879">
    <property type="entry name" value="SMAD/FHA domain"/>
    <property type="match status" value="1"/>
</dbReference>
<feature type="compositionally biased region" description="Basic and acidic residues" evidence="6">
    <location>
        <begin position="609"/>
        <end position="625"/>
    </location>
</feature>
<dbReference type="InterPro" id="IPR000253">
    <property type="entry name" value="FHA_dom"/>
</dbReference>
<feature type="domain" description="FHA" evidence="7">
    <location>
        <begin position="24"/>
        <end position="88"/>
    </location>
</feature>
<evidence type="ECO:0000313" key="8">
    <source>
        <dbReference type="EMBL" id="EPE31823.1"/>
    </source>
</evidence>
<comment type="subcellular location">
    <subcellularLocation>
        <location evidence="1">Nucleus</location>
    </subcellularLocation>
</comment>
<dbReference type="PANTHER" id="PTHR12162">
    <property type="entry name" value="NIBRIN-RELATED"/>
    <property type="match status" value="1"/>
</dbReference>
<dbReference type="AlphaFoldDB" id="S3DZV5"/>
<evidence type="ECO:0000256" key="3">
    <source>
        <dbReference type="ARBA" id="ARBA00023204"/>
    </source>
</evidence>
<dbReference type="RefSeq" id="XP_008080878.1">
    <property type="nucleotide sequence ID" value="XM_008082687.1"/>
</dbReference>
<organism evidence="8 9">
    <name type="scientific">Glarea lozoyensis (strain ATCC 20868 / MF5171)</name>
    <dbReference type="NCBI Taxonomy" id="1116229"/>
    <lineage>
        <taxon>Eukaryota</taxon>
        <taxon>Fungi</taxon>
        <taxon>Dikarya</taxon>
        <taxon>Ascomycota</taxon>
        <taxon>Pezizomycotina</taxon>
        <taxon>Leotiomycetes</taxon>
        <taxon>Helotiales</taxon>
        <taxon>Helotiaceae</taxon>
        <taxon>Glarea</taxon>
    </lineage>
</organism>
<protein>
    <submittedName>
        <fullName evidence="8">SMAD/FHA</fullName>
    </submittedName>
</protein>
<keyword evidence="3" id="KW-0234">DNA repair</keyword>
<feature type="compositionally biased region" description="Basic and acidic residues" evidence="6">
    <location>
        <begin position="637"/>
        <end position="657"/>
    </location>
</feature>
<dbReference type="InterPro" id="IPR008984">
    <property type="entry name" value="SMAD_FHA_dom_sf"/>
</dbReference>
<dbReference type="OMA" id="GIGDHYW"/>
<accession>S3DZV5</accession>
<gene>
    <name evidence="8" type="ORF">GLAREA_11905</name>
</gene>
<feature type="compositionally biased region" description="Basic and acidic residues" evidence="6">
    <location>
        <begin position="562"/>
        <end position="573"/>
    </location>
</feature>
<dbReference type="EMBL" id="KE145360">
    <property type="protein sequence ID" value="EPE31823.1"/>
    <property type="molecule type" value="Genomic_DNA"/>
</dbReference>
<dbReference type="GO" id="GO:0007095">
    <property type="term" value="P:mitotic G2 DNA damage checkpoint signaling"/>
    <property type="evidence" value="ECO:0007669"/>
    <property type="project" value="InterPro"/>
</dbReference>
<feature type="compositionally biased region" description="Low complexity" evidence="6">
    <location>
        <begin position="375"/>
        <end position="389"/>
    </location>
</feature>